<keyword evidence="3" id="KW-1185">Reference proteome</keyword>
<evidence type="ECO:0000313" key="3">
    <source>
        <dbReference type="Proteomes" id="UP000006643"/>
    </source>
</evidence>
<proteinExistence type="predicted"/>
<evidence type="ECO:0000256" key="1">
    <source>
        <dbReference type="SAM" id="MobiDB-lite"/>
    </source>
</evidence>
<feature type="compositionally biased region" description="Low complexity" evidence="1">
    <location>
        <begin position="30"/>
        <end position="46"/>
    </location>
</feature>
<dbReference type="InParanoid" id="D0P0X4"/>
<dbReference type="KEGG" id="pif:PITG_19705"/>
<name>D0P0X4_PHYIT</name>
<dbReference type="Proteomes" id="UP000006643">
    <property type="component" value="Unassembled WGS sequence"/>
</dbReference>
<reference evidence="3" key="1">
    <citation type="journal article" date="2009" name="Nature">
        <title>Genome sequence and analysis of the Irish potato famine pathogen Phytophthora infestans.</title>
        <authorList>
            <consortium name="The Broad Institute Genome Sequencing Platform"/>
            <person name="Haas B.J."/>
            <person name="Kamoun S."/>
            <person name="Zody M.C."/>
            <person name="Jiang R.H."/>
            <person name="Handsaker R.E."/>
            <person name="Cano L.M."/>
            <person name="Grabherr M."/>
            <person name="Kodira C.D."/>
            <person name="Raffaele S."/>
            <person name="Torto-Alalibo T."/>
            <person name="Bozkurt T.O."/>
            <person name="Ah-Fong A.M."/>
            <person name="Alvarado L."/>
            <person name="Anderson V.L."/>
            <person name="Armstrong M.R."/>
            <person name="Avrova A."/>
            <person name="Baxter L."/>
            <person name="Beynon J."/>
            <person name="Boevink P.C."/>
            <person name="Bollmann S.R."/>
            <person name="Bos J.I."/>
            <person name="Bulone V."/>
            <person name="Cai G."/>
            <person name="Cakir C."/>
            <person name="Carrington J.C."/>
            <person name="Chawner M."/>
            <person name="Conti L."/>
            <person name="Costanzo S."/>
            <person name="Ewan R."/>
            <person name="Fahlgren N."/>
            <person name="Fischbach M.A."/>
            <person name="Fugelstad J."/>
            <person name="Gilroy E.M."/>
            <person name="Gnerre S."/>
            <person name="Green P.J."/>
            <person name="Grenville-Briggs L.J."/>
            <person name="Griffith J."/>
            <person name="Grunwald N.J."/>
            <person name="Horn K."/>
            <person name="Horner N.R."/>
            <person name="Hu C.H."/>
            <person name="Huitema E."/>
            <person name="Jeong D.H."/>
            <person name="Jones A.M."/>
            <person name="Jones J.D."/>
            <person name="Jones R.W."/>
            <person name="Karlsson E.K."/>
            <person name="Kunjeti S.G."/>
            <person name="Lamour K."/>
            <person name="Liu Z."/>
            <person name="Ma L."/>
            <person name="Maclean D."/>
            <person name="Chibucos M.C."/>
            <person name="McDonald H."/>
            <person name="McWalters J."/>
            <person name="Meijer H.J."/>
            <person name="Morgan W."/>
            <person name="Morris P.F."/>
            <person name="Munro C.A."/>
            <person name="O'Neill K."/>
            <person name="Ospina-Giraldo M."/>
            <person name="Pinzon A."/>
            <person name="Pritchard L."/>
            <person name="Ramsahoye B."/>
            <person name="Ren Q."/>
            <person name="Restrepo S."/>
            <person name="Roy S."/>
            <person name="Sadanandom A."/>
            <person name="Savidor A."/>
            <person name="Schornack S."/>
            <person name="Schwartz D.C."/>
            <person name="Schumann U.D."/>
            <person name="Schwessinger B."/>
            <person name="Seyer L."/>
            <person name="Sharpe T."/>
            <person name="Silvar C."/>
            <person name="Song J."/>
            <person name="Studholme D.J."/>
            <person name="Sykes S."/>
            <person name="Thines M."/>
            <person name="van de Vondervoort P.J."/>
            <person name="Phuntumart V."/>
            <person name="Wawra S."/>
            <person name="Weide R."/>
            <person name="Win J."/>
            <person name="Young C."/>
            <person name="Zhou S."/>
            <person name="Fry W."/>
            <person name="Meyers B.C."/>
            <person name="van West P."/>
            <person name="Ristaino J."/>
            <person name="Govers F."/>
            <person name="Birch P.R."/>
            <person name="Whisson S.C."/>
            <person name="Judelson H.S."/>
            <person name="Nusbaum C."/>
        </authorList>
    </citation>
    <scope>NUCLEOTIDE SEQUENCE [LARGE SCALE GENOMIC DNA]</scope>
    <source>
        <strain evidence="3">T30-4</strain>
    </source>
</reference>
<evidence type="ECO:0000313" key="2">
    <source>
        <dbReference type="EMBL" id="EEY53682.1"/>
    </source>
</evidence>
<sequence length="418" mass="45941">MAGFTIPDQDAPPPGPAEQAAVETTVVVPGTEETGTPAPATAEQAAAGGGSIRRPSTHVVSNAGGPFSLPRRECGVDLDVDMEDVSGRVDGAEHEAQVRLPLSKRVQTMPTLPTPPIFRGSTAQEKQGFMKKITGEQDFDKVTMLMSRKLVMDVSLTDADSKLAHAMYQVLETENMEWMVESEPKKIVHYLMDALAPEQFKKTVKNELARESNKPLLKDVVAFIKWLRASSGEAEDLLRKWREARPGNPPVEAKVSAPVHAIKALRLEEAPIDPGSACMARAENVLDIHDVLLDSGADVNVASRGLVDQLLRSGAAVREAQCPPRQLATFDGSCFDVTQRVIFNVIQLRTTAGPLLLRNTRAWVFEEEKSKSVLVLSRPVMEHLGTPDYLNHHFLFYELYHTSVFSFYIQDSLFTMAA</sequence>
<feature type="region of interest" description="Disordered" evidence="1">
    <location>
        <begin position="1"/>
        <end position="20"/>
    </location>
</feature>
<organism evidence="2 3">
    <name type="scientific">Phytophthora infestans (strain T30-4)</name>
    <name type="common">Potato late blight agent</name>
    <dbReference type="NCBI Taxonomy" id="403677"/>
    <lineage>
        <taxon>Eukaryota</taxon>
        <taxon>Sar</taxon>
        <taxon>Stramenopiles</taxon>
        <taxon>Oomycota</taxon>
        <taxon>Peronosporomycetes</taxon>
        <taxon>Peronosporales</taxon>
        <taxon>Peronosporaceae</taxon>
        <taxon>Phytophthora</taxon>
    </lineage>
</organism>
<dbReference type="VEuPathDB" id="FungiDB:PITG_19705"/>
<dbReference type="RefSeq" id="XP_002896036.1">
    <property type="nucleotide sequence ID" value="XM_002895990.1"/>
</dbReference>
<dbReference type="EMBL" id="DS028228">
    <property type="protein sequence ID" value="EEY53682.1"/>
    <property type="molecule type" value="Genomic_DNA"/>
</dbReference>
<dbReference type="HOGENOM" id="CLU_658014_0_0_1"/>
<dbReference type="GeneID" id="9464159"/>
<protein>
    <recommendedName>
        <fullName evidence="4">Peptidase A2 domain-containing protein</fullName>
    </recommendedName>
</protein>
<dbReference type="AlphaFoldDB" id="D0P0X4"/>
<dbReference type="eggNOG" id="ENOG502RCRW">
    <property type="taxonomic scope" value="Eukaryota"/>
</dbReference>
<evidence type="ECO:0008006" key="4">
    <source>
        <dbReference type="Google" id="ProtNLM"/>
    </source>
</evidence>
<accession>D0P0X4</accession>
<gene>
    <name evidence="2" type="ORF">PITG_19705</name>
</gene>
<dbReference type="OrthoDB" id="128533at2759"/>
<feature type="region of interest" description="Disordered" evidence="1">
    <location>
        <begin position="30"/>
        <end position="55"/>
    </location>
</feature>